<organism evidence="12 13">
    <name type="scientific">Leptosia nina</name>
    <dbReference type="NCBI Taxonomy" id="320188"/>
    <lineage>
        <taxon>Eukaryota</taxon>
        <taxon>Metazoa</taxon>
        <taxon>Ecdysozoa</taxon>
        <taxon>Arthropoda</taxon>
        <taxon>Hexapoda</taxon>
        <taxon>Insecta</taxon>
        <taxon>Pterygota</taxon>
        <taxon>Neoptera</taxon>
        <taxon>Endopterygota</taxon>
        <taxon>Lepidoptera</taxon>
        <taxon>Glossata</taxon>
        <taxon>Ditrysia</taxon>
        <taxon>Papilionoidea</taxon>
        <taxon>Pieridae</taxon>
        <taxon>Pierinae</taxon>
        <taxon>Leptosia</taxon>
    </lineage>
</organism>
<dbReference type="GO" id="GO:0089701">
    <property type="term" value="C:U2AF complex"/>
    <property type="evidence" value="ECO:0007669"/>
    <property type="project" value="InterPro"/>
</dbReference>
<evidence type="ECO:0000256" key="4">
    <source>
        <dbReference type="ARBA" id="ARBA00022833"/>
    </source>
</evidence>
<feature type="coiled-coil region" evidence="8">
    <location>
        <begin position="103"/>
        <end position="130"/>
    </location>
</feature>
<dbReference type="InterPro" id="IPR000571">
    <property type="entry name" value="Znf_CCCH"/>
</dbReference>
<dbReference type="PRINTS" id="PR01848">
    <property type="entry name" value="U2AUXFACTOR"/>
</dbReference>
<evidence type="ECO:0000313" key="12">
    <source>
        <dbReference type="EMBL" id="CAK1549799.1"/>
    </source>
</evidence>
<evidence type="ECO:0000256" key="3">
    <source>
        <dbReference type="ARBA" id="ARBA00022771"/>
    </source>
</evidence>
<evidence type="ECO:0000256" key="8">
    <source>
        <dbReference type="SAM" id="Coils"/>
    </source>
</evidence>
<keyword evidence="5 6" id="KW-0694">RNA-binding</keyword>
<evidence type="ECO:0000313" key="13">
    <source>
        <dbReference type="Proteomes" id="UP001497472"/>
    </source>
</evidence>
<keyword evidence="3 7" id="KW-0863">Zinc-finger</keyword>
<feature type="domain" description="RRM" evidence="10">
    <location>
        <begin position="216"/>
        <end position="295"/>
    </location>
</feature>
<feature type="region of interest" description="Disordered" evidence="9">
    <location>
        <begin position="345"/>
        <end position="383"/>
    </location>
</feature>
<feature type="zinc finger region" description="C3H1-type" evidence="7">
    <location>
        <begin position="157"/>
        <end position="185"/>
    </location>
</feature>
<feature type="domain" description="C3H1-type" evidence="11">
    <location>
        <begin position="157"/>
        <end position="185"/>
    </location>
</feature>
<dbReference type="SUPFAM" id="SSF54928">
    <property type="entry name" value="RNA-binding domain, RBD"/>
    <property type="match status" value="1"/>
</dbReference>
<dbReference type="Proteomes" id="UP001497472">
    <property type="component" value="Unassembled WGS sequence"/>
</dbReference>
<evidence type="ECO:0000256" key="5">
    <source>
        <dbReference type="ARBA" id="ARBA00022884"/>
    </source>
</evidence>
<dbReference type="PROSITE" id="PS50102">
    <property type="entry name" value="RRM"/>
    <property type="match status" value="1"/>
</dbReference>
<evidence type="ECO:0000256" key="9">
    <source>
        <dbReference type="SAM" id="MobiDB-lite"/>
    </source>
</evidence>
<dbReference type="InterPro" id="IPR012677">
    <property type="entry name" value="Nucleotide-bd_a/b_plait_sf"/>
</dbReference>
<feature type="compositionally biased region" description="Basic residues" evidence="9">
    <location>
        <begin position="372"/>
        <end position="383"/>
    </location>
</feature>
<comment type="caution">
    <text evidence="12">The sequence shown here is derived from an EMBL/GenBank/DDBJ whole genome shotgun (WGS) entry which is preliminary data.</text>
</comment>
<reference evidence="12 13" key="1">
    <citation type="submission" date="2023-11" db="EMBL/GenBank/DDBJ databases">
        <authorList>
            <person name="Okamura Y."/>
        </authorList>
    </citation>
    <scope>NUCLEOTIDE SEQUENCE [LARGE SCALE GENOMIC DNA]</scope>
</reference>
<dbReference type="Pfam" id="PF00076">
    <property type="entry name" value="RRM_1"/>
    <property type="match status" value="1"/>
</dbReference>
<dbReference type="AlphaFoldDB" id="A0AAV1JMN1"/>
<dbReference type="GO" id="GO:0008270">
    <property type="term" value="F:zinc ion binding"/>
    <property type="evidence" value="ECO:0007669"/>
    <property type="project" value="UniProtKB-KW"/>
</dbReference>
<evidence type="ECO:0000259" key="10">
    <source>
        <dbReference type="PROSITE" id="PS50102"/>
    </source>
</evidence>
<dbReference type="InterPro" id="IPR035979">
    <property type="entry name" value="RBD_domain_sf"/>
</dbReference>
<dbReference type="EMBL" id="CAVLEF010000040">
    <property type="protein sequence ID" value="CAK1549799.1"/>
    <property type="molecule type" value="Genomic_DNA"/>
</dbReference>
<dbReference type="GO" id="GO:0003723">
    <property type="term" value="F:RNA binding"/>
    <property type="evidence" value="ECO:0007669"/>
    <property type="project" value="UniProtKB-UniRule"/>
</dbReference>
<feature type="zinc finger region" description="C3H1-type" evidence="7">
    <location>
        <begin position="297"/>
        <end position="324"/>
    </location>
</feature>
<feature type="compositionally biased region" description="Basic and acidic residues" evidence="9">
    <location>
        <begin position="345"/>
        <end position="359"/>
    </location>
</feature>
<proteinExistence type="predicted"/>
<keyword evidence="1 7" id="KW-0479">Metal-binding</keyword>
<dbReference type="PANTHER" id="PTHR12620">
    <property type="entry name" value="U2 SNRNP AUXILIARY FACTOR, SMALL SUBUNIT"/>
    <property type="match status" value="1"/>
</dbReference>
<evidence type="ECO:0000256" key="1">
    <source>
        <dbReference type="ARBA" id="ARBA00022723"/>
    </source>
</evidence>
<protein>
    <submittedName>
        <fullName evidence="12">Uncharacterized protein</fullName>
    </submittedName>
</protein>
<keyword evidence="13" id="KW-1185">Reference proteome</keyword>
<keyword evidence="8" id="KW-0175">Coiled coil</keyword>
<keyword evidence="2" id="KW-0677">Repeat</keyword>
<accession>A0AAV1JMN1</accession>
<evidence type="ECO:0000259" key="11">
    <source>
        <dbReference type="PROSITE" id="PS50103"/>
    </source>
</evidence>
<dbReference type="InterPro" id="IPR000504">
    <property type="entry name" value="RRM_dom"/>
</dbReference>
<dbReference type="SMART" id="SM00356">
    <property type="entry name" value="ZnF_C3H1"/>
    <property type="match status" value="2"/>
</dbReference>
<dbReference type="GO" id="GO:0000398">
    <property type="term" value="P:mRNA splicing, via spliceosome"/>
    <property type="evidence" value="ECO:0007669"/>
    <property type="project" value="InterPro"/>
</dbReference>
<gene>
    <name evidence="12" type="ORF">LNINA_LOCUS9072</name>
</gene>
<evidence type="ECO:0000256" key="7">
    <source>
        <dbReference type="PROSITE-ProRule" id="PRU00723"/>
    </source>
</evidence>
<dbReference type="InterPro" id="IPR009145">
    <property type="entry name" value="U2AF_small"/>
</dbReference>
<dbReference type="InterPro" id="IPR003954">
    <property type="entry name" value="RRM_euk-type"/>
</dbReference>
<name>A0AAV1JMN1_9NEOP</name>
<evidence type="ECO:0000256" key="2">
    <source>
        <dbReference type="ARBA" id="ARBA00022737"/>
    </source>
</evidence>
<sequence>MGKHKQWRRIAKRERRRRIRTLKAREQDPLPSPSSAEYLVWLREQEILEKYEFEQIDKTNKEENEKWIQAEIITVEKLRKIAADKEKQHQIELENKLKLQQEWELEKQRKIKEEERLKEIEEQNRLKQEKFLISLEKFLSGDLSEPPQELLLYHESRPNAELCPFFIKTACCRFGDQCSRNHQYPGISKVLLAKNFYLHFGLENANFNEYDTDVMLEYEDGDTYKHYKEFFYDVLPEFQKHGLVVEFKVCNNYENHLRGNTYVEFADLRSAVKAYRSLHARWYGGRQLSLEFCQISSWKTAICGLQSRKRCPKGRACNFLHVFKNPERIIRHHYKQSHRRRRSSERSWRWSESPERETPNRTISTSRDRRDRHSKRRRHRSDK</sequence>
<feature type="domain" description="C3H1-type" evidence="11">
    <location>
        <begin position="297"/>
        <end position="324"/>
    </location>
</feature>
<evidence type="ECO:0000256" key="6">
    <source>
        <dbReference type="PROSITE-ProRule" id="PRU00176"/>
    </source>
</evidence>
<dbReference type="Gene3D" id="3.30.70.330">
    <property type="match status" value="1"/>
</dbReference>
<keyword evidence="4 7" id="KW-0862">Zinc</keyword>
<dbReference type="SMART" id="SM00361">
    <property type="entry name" value="RRM_1"/>
    <property type="match status" value="1"/>
</dbReference>
<dbReference type="PROSITE" id="PS50103">
    <property type="entry name" value="ZF_C3H1"/>
    <property type="match status" value="2"/>
</dbReference>